<dbReference type="AlphaFoldDB" id="A0A8X8Z496"/>
<dbReference type="PROSITE" id="PS50011">
    <property type="entry name" value="PROTEIN_KINASE_DOM"/>
    <property type="match status" value="1"/>
</dbReference>
<comment type="caution">
    <text evidence="15">The sequence shown here is derived from an EMBL/GenBank/DDBJ whole genome shotgun (WGS) entry which is preliminary data.</text>
</comment>
<evidence type="ECO:0000256" key="2">
    <source>
        <dbReference type="ARBA" id="ARBA00022527"/>
    </source>
</evidence>
<reference evidence="15" key="1">
    <citation type="submission" date="2018-01" db="EMBL/GenBank/DDBJ databases">
        <authorList>
            <person name="Mao J.F."/>
        </authorList>
    </citation>
    <scope>NUCLEOTIDE SEQUENCE</scope>
    <source>
        <strain evidence="15">Huo1</strain>
        <tissue evidence="15">Leaf</tissue>
    </source>
</reference>
<dbReference type="Proteomes" id="UP000298416">
    <property type="component" value="Unassembled WGS sequence"/>
</dbReference>
<dbReference type="PROSITE" id="PS00107">
    <property type="entry name" value="PROTEIN_KINASE_ATP"/>
    <property type="match status" value="1"/>
</dbReference>
<evidence type="ECO:0000256" key="3">
    <source>
        <dbReference type="ARBA" id="ARBA00022679"/>
    </source>
</evidence>
<evidence type="ECO:0000256" key="13">
    <source>
        <dbReference type="SAM" id="SignalP"/>
    </source>
</evidence>
<dbReference type="GO" id="GO:0016020">
    <property type="term" value="C:membrane"/>
    <property type="evidence" value="ECO:0007669"/>
    <property type="project" value="UniProtKB-SubCell"/>
</dbReference>
<feature type="chain" id="PRO_5036479102" description="Protein kinase domain-containing protein" evidence="13">
    <location>
        <begin position="33"/>
        <end position="657"/>
    </location>
</feature>
<feature type="transmembrane region" description="Helical" evidence="12">
    <location>
        <begin position="516"/>
        <end position="538"/>
    </location>
</feature>
<dbReference type="Pfam" id="PF00069">
    <property type="entry name" value="Pkinase"/>
    <property type="match status" value="1"/>
</dbReference>
<reference evidence="15" key="2">
    <citation type="submission" date="2020-08" db="EMBL/GenBank/DDBJ databases">
        <title>Plant Genome Project.</title>
        <authorList>
            <person name="Zhang R.-G."/>
        </authorList>
    </citation>
    <scope>NUCLEOTIDE SEQUENCE</scope>
    <source>
        <strain evidence="15">Huo1</strain>
        <tissue evidence="15">Leaf</tissue>
    </source>
</reference>
<organism evidence="15">
    <name type="scientific">Salvia splendens</name>
    <name type="common">Scarlet sage</name>
    <dbReference type="NCBI Taxonomy" id="180675"/>
    <lineage>
        <taxon>Eukaryota</taxon>
        <taxon>Viridiplantae</taxon>
        <taxon>Streptophyta</taxon>
        <taxon>Embryophyta</taxon>
        <taxon>Tracheophyta</taxon>
        <taxon>Spermatophyta</taxon>
        <taxon>Magnoliopsida</taxon>
        <taxon>eudicotyledons</taxon>
        <taxon>Gunneridae</taxon>
        <taxon>Pentapetalae</taxon>
        <taxon>asterids</taxon>
        <taxon>lamiids</taxon>
        <taxon>Lamiales</taxon>
        <taxon>Lamiaceae</taxon>
        <taxon>Nepetoideae</taxon>
        <taxon>Mentheae</taxon>
        <taxon>Salviinae</taxon>
        <taxon>Salvia</taxon>
        <taxon>Salvia subgen. Calosphace</taxon>
        <taxon>core Calosphace</taxon>
    </lineage>
</organism>
<evidence type="ECO:0000313" key="16">
    <source>
        <dbReference type="Proteomes" id="UP000298416"/>
    </source>
</evidence>
<dbReference type="Gene3D" id="1.10.510.10">
    <property type="entry name" value="Transferase(Phosphotransferase) domain 1"/>
    <property type="match status" value="1"/>
</dbReference>
<evidence type="ECO:0000313" key="15">
    <source>
        <dbReference type="EMBL" id="KAG6391572.1"/>
    </source>
</evidence>
<evidence type="ECO:0000256" key="4">
    <source>
        <dbReference type="ARBA" id="ARBA00022692"/>
    </source>
</evidence>
<keyword evidence="6 11" id="KW-0547">Nucleotide-binding</keyword>
<proteinExistence type="predicted"/>
<evidence type="ECO:0000256" key="5">
    <source>
        <dbReference type="ARBA" id="ARBA00022729"/>
    </source>
</evidence>
<dbReference type="InterPro" id="IPR011009">
    <property type="entry name" value="Kinase-like_dom_sf"/>
</dbReference>
<dbReference type="GO" id="GO:0030247">
    <property type="term" value="F:polysaccharide binding"/>
    <property type="evidence" value="ECO:0007669"/>
    <property type="project" value="InterPro"/>
</dbReference>
<comment type="subcellular location">
    <subcellularLocation>
        <location evidence="1">Membrane</location>
        <topology evidence="1">Single-pass type I membrane protein</topology>
    </subcellularLocation>
</comment>
<keyword evidence="4 12" id="KW-0812">Transmembrane</keyword>
<dbReference type="EMBL" id="PNBA02000019">
    <property type="protein sequence ID" value="KAG6391572.1"/>
    <property type="molecule type" value="Genomic_DNA"/>
</dbReference>
<protein>
    <recommendedName>
        <fullName evidence="14">Protein kinase domain-containing protein</fullName>
    </recommendedName>
</protein>
<dbReference type="SUPFAM" id="SSF56112">
    <property type="entry name" value="Protein kinase-like (PK-like)"/>
    <property type="match status" value="2"/>
</dbReference>
<dbReference type="GO" id="GO:0005524">
    <property type="term" value="F:ATP binding"/>
    <property type="evidence" value="ECO:0007669"/>
    <property type="project" value="UniProtKB-UniRule"/>
</dbReference>
<sequence>MLLFRNIWHSEPSKLPAMSTTLLLLFILTTLAHFPHANPHCPPSSCGVIRNISYPFRLKSDSSHCGHRILTCHHNLTSIFLDSRNYYVKAIDYQNSTIRLVDASLNYDNICSFPISTVHYRYFSNDSDYSYYIPINYNSTYRYDYKATPINLMSCPNPMKNSSLYTNISTKCSRMNDRPYLYIKVGRMRASEVQDLCRLDHIAMTSWEFHDLKNVSLSEIHHSLLYGFELTFCNDCGPWPSPFWWDLLLHPIALLIIELIIMLPRVILFPVAMWLLIKKFRRRHRSMYARIESKTTVTMTAARGTIGYVAPELISRSIGAVSYKADVYSFGMLLMEMVSLKKDLIGNNDDSSQYFPYWIYDYFNLGKDIEVVNGGDDASWRKFGRKMTIVALWCIQMCPDHRPSMNKVLEMLEGDVDRLNIPEYPSQSIQTAVDQTCSTDSVPLLEHDDASPSVEIIVEELQSLSVMCSGKPSGIHHLWIRSFAAVKVGSGSYTYLLPGALDFYAARLQTYLLPAFILSTIIYASRVFTFPLVVRLLIYKFRTRRLSLHEDIESFLQSDNKLSPIRYSYSGLKKMTKSFRNKLGQGGYGSVYKGKLRSGHDVAVKLLGKSGGKGLDFMNEIATIGRIHHVNVIKLAGYCAHGSKLALVFDFMTNGSL</sequence>
<feature type="transmembrane region" description="Helical" evidence="12">
    <location>
        <begin position="252"/>
        <end position="277"/>
    </location>
</feature>
<dbReference type="PANTHER" id="PTHR27009">
    <property type="entry name" value="RUST RESISTANCE KINASE LR10-RELATED"/>
    <property type="match status" value="1"/>
</dbReference>
<dbReference type="InterPro" id="IPR025287">
    <property type="entry name" value="WAK_GUB"/>
</dbReference>
<evidence type="ECO:0000256" key="6">
    <source>
        <dbReference type="ARBA" id="ARBA00022741"/>
    </source>
</evidence>
<dbReference type="InterPro" id="IPR017441">
    <property type="entry name" value="Protein_kinase_ATP_BS"/>
</dbReference>
<dbReference type="GO" id="GO:0004674">
    <property type="term" value="F:protein serine/threonine kinase activity"/>
    <property type="evidence" value="ECO:0007669"/>
    <property type="project" value="UniProtKB-KW"/>
</dbReference>
<name>A0A8X8Z496_SALSN</name>
<evidence type="ECO:0000256" key="10">
    <source>
        <dbReference type="ARBA" id="ARBA00023180"/>
    </source>
</evidence>
<evidence type="ECO:0000256" key="7">
    <source>
        <dbReference type="ARBA" id="ARBA00022840"/>
    </source>
</evidence>
<keyword evidence="2" id="KW-0723">Serine/threonine-protein kinase</keyword>
<gene>
    <name evidence="15" type="ORF">SASPL_149328</name>
</gene>
<evidence type="ECO:0000256" key="9">
    <source>
        <dbReference type="ARBA" id="ARBA00023136"/>
    </source>
</evidence>
<evidence type="ECO:0000256" key="8">
    <source>
        <dbReference type="ARBA" id="ARBA00022989"/>
    </source>
</evidence>
<feature type="binding site" evidence="11">
    <location>
        <position position="605"/>
    </location>
    <ligand>
        <name>ATP</name>
        <dbReference type="ChEBI" id="CHEBI:30616"/>
    </ligand>
</feature>
<dbReference type="Pfam" id="PF07714">
    <property type="entry name" value="PK_Tyr_Ser-Thr"/>
    <property type="match status" value="1"/>
</dbReference>
<feature type="domain" description="Protein kinase" evidence="14">
    <location>
        <begin position="577"/>
        <end position="657"/>
    </location>
</feature>
<dbReference type="Gene3D" id="3.30.200.20">
    <property type="entry name" value="Phosphorylase Kinase, domain 1"/>
    <property type="match status" value="1"/>
</dbReference>
<keyword evidence="16" id="KW-1185">Reference proteome</keyword>
<keyword evidence="8 12" id="KW-1133">Transmembrane helix</keyword>
<keyword evidence="9 12" id="KW-0472">Membrane</keyword>
<evidence type="ECO:0000259" key="14">
    <source>
        <dbReference type="PROSITE" id="PS50011"/>
    </source>
</evidence>
<dbReference type="Pfam" id="PF13947">
    <property type="entry name" value="GUB_WAK_bind"/>
    <property type="match status" value="1"/>
</dbReference>
<dbReference type="FunFam" id="3.30.200.20:FF:000178">
    <property type="entry name" value="serine/threonine-protein kinase PBS1-like"/>
    <property type="match status" value="1"/>
</dbReference>
<dbReference type="InterPro" id="IPR000719">
    <property type="entry name" value="Prot_kinase_dom"/>
</dbReference>
<accession>A0A8X8Z496</accession>
<keyword evidence="5 13" id="KW-0732">Signal</keyword>
<evidence type="ECO:0000256" key="1">
    <source>
        <dbReference type="ARBA" id="ARBA00004479"/>
    </source>
</evidence>
<keyword evidence="2" id="KW-0418">Kinase</keyword>
<feature type="transmembrane region" description="Helical" evidence="12">
    <location>
        <begin position="478"/>
        <end position="496"/>
    </location>
</feature>
<keyword evidence="10" id="KW-0325">Glycoprotein</keyword>
<dbReference type="InterPro" id="IPR001245">
    <property type="entry name" value="Ser-Thr/Tyr_kinase_cat_dom"/>
</dbReference>
<feature type="signal peptide" evidence="13">
    <location>
        <begin position="1"/>
        <end position="32"/>
    </location>
</feature>
<evidence type="ECO:0000256" key="11">
    <source>
        <dbReference type="PROSITE-ProRule" id="PRU10141"/>
    </source>
</evidence>
<keyword evidence="7 11" id="KW-0067">ATP-binding</keyword>
<evidence type="ECO:0000256" key="12">
    <source>
        <dbReference type="SAM" id="Phobius"/>
    </source>
</evidence>
<keyword evidence="3" id="KW-0808">Transferase</keyword>
<dbReference type="InterPro" id="IPR045874">
    <property type="entry name" value="LRK10/LRL21-25-like"/>
</dbReference>